<evidence type="ECO:0008006" key="9">
    <source>
        <dbReference type="Google" id="ProtNLM"/>
    </source>
</evidence>
<evidence type="ECO:0000256" key="4">
    <source>
        <dbReference type="ARBA" id="ARBA00023136"/>
    </source>
</evidence>
<keyword evidence="2 6" id="KW-0812">Transmembrane</keyword>
<dbReference type="InterPro" id="IPR018819">
    <property type="entry name" value="Nur1/Mug154"/>
</dbReference>
<dbReference type="AlphaFoldDB" id="A0A420YI05"/>
<feature type="transmembrane region" description="Helical" evidence="6">
    <location>
        <begin position="43"/>
        <end position="60"/>
    </location>
</feature>
<feature type="transmembrane region" description="Helical" evidence="6">
    <location>
        <begin position="80"/>
        <end position="103"/>
    </location>
</feature>
<dbReference type="Proteomes" id="UP000275385">
    <property type="component" value="Unassembled WGS sequence"/>
</dbReference>
<evidence type="ECO:0000256" key="1">
    <source>
        <dbReference type="ARBA" id="ARBA00004127"/>
    </source>
</evidence>
<dbReference type="GO" id="GO:0043007">
    <property type="term" value="P:maintenance of rDNA"/>
    <property type="evidence" value="ECO:0007669"/>
    <property type="project" value="TreeGrafter"/>
</dbReference>
<dbReference type="EMBL" id="QVQW01000008">
    <property type="protein sequence ID" value="RKU47502.1"/>
    <property type="molecule type" value="Genomic_DNA"/>
</dbReference>
<protein>
    <recommendedName>
        <fullName evidence="9">Nuclear rim protein 1</fullName>
    </recommendedName>
</protein>
<dbReference type="Pfam" id="PF10332">
    <property type="entry name" value="DUF2418"/>
    <property type="match status" value="1"/>
</dbReference>
<comment type="subcellular location">
    <subcellularLocation>
        <location evidence="1">Endomembrane system</location>
        <topology evidence="1">Multi-pass membrane protein</topology>
    </subcellularLocation>
</comment>
<accession>A0A420YI05</accession>
<evidence type="ECO:0000256" key="5">
    <source>
        <dbReference type="SAM" id="MobiDB-lite"/>
    </source>
</evidence>
<feature type="region of interest" description="Disordered" evidence="5">
    <location>
        <begin position="300"/>
        <end position="361"/>
    </location>
</feature>
<reference evidence="7 8" key="1">
    <citation type="submission" date="2018-08" db="EMBL/GenBank/DDBJ databases">
        <title>Draft genome of the lignicolous fungus Coniochaeta pulveracea.</title>
        <authorList>
            <person name="Borstlap C.J."/>
            <person name="De Witt R.N."/>
            <person name="Botha A."/>
            <person name="Volschenk H."/>
        </authorList>
    </citation>
    <scope>NUCLEOTIDE SEQUENCE [LARGE SCALE GENOMIC DNA]</scope>
    <source>
        <strain evidence="7 8">CAB683</strain>
    </source>
</reference>
<dbReference type="GO" id="GO:0007096">
    <property type="term" value="P:regulation of exit from mitosis"/>
    <property type="evidence" value="ECO:0007669"/>
    <property type="project" value="TreeGrafter"/>
</dbReference>
<evidence type="ECO:0000256" key="3">
    <source>
        <dbReference type="ARBA" id="ARBA00022989"/>
    </source>
</evidence>
<sequence>MPPVRRVRQQPLIERLKAWLNPLDFLLYISEEIETRDWDSKNVGTQLGLAANFLFLLMRANAGRSSEGDDVFGESRTSYWSTYLVQPAVWILMSASIFCAFHVMTRSRKYRLFETNVEKAGPSTPSAHRVKVDSSPAASSPLRFLADVLASESAESRAHPDKTRDVWEISVWDPLPVSLHFLLFFSPGHLVVYMLFLPLAPLDPRPSVTVFNCVFLQIIMTAQLWLLNSRYTQQIKDTAIIHKEVMHEYDAKFVHPHLHPLVREVGTQIDMGEQGANEEEVELGTPAVLLKRGFQTHPNPNYAKYYDPEYSGRPNTKNTTSPGVFTPSQKPRYSDSFTSIQRPSTVRKSLPPNTVHSYTSSSASPLASAASANASNNYSGHLGVYSHANSPLKKAISLGDLKGSESPRNGRELAALEQRQLAERIMRQHSPVKEQRRATMGYGQPDAPTQSTNPFARQGERFPKRAYNGQ</sequence>
<feature type="compositionally biased region" description="Polar residues" evidence="5">
    <location>
        <begin position="313"/>
        <end position="359"/>
    </location>
</feature>
<gene>
    <name evidence="7" type="ORF">DL546_003169</name>
</gene>
<dbReference type="OrthoDB" id="3363151at2759"/>
<feature type="compositionally biased region" description="Basic and acidic residues" evidence="5">
    <location>
        <begin position="422"/>
        <end position="437"/>
    </location>
</feature>
<feature type="transmembrane region" description="Helical" evidence="6">
    <location>
        <begin position="177"/>
        <end position="196"/>
    </location>
</feature>
<evidence type="ECO:0000313" key="7">
    <source>
        <dbReference type="EMBL" id="RKU47502.1"/>
    </source>
</evidence>
<keyword evidence="3 6" id="KW-1133">Transmembrane helix</keyword>
<evidence type="ECO:0000313" key="8">
    <source>
        <dbReference type="Proteomes" id="UP000275385"/>
    </source>
</evidence>
<proteinExistence type="predicted"/>
<dbReference type="PANTHER" id="PTHR28293:SF1">
    <property type="entry name" value="NUCLEAR RIM PROTEIN 1"/>
    <property type="match status" value="1"/>
</dbReference>
<name>A0A420YI05_9PEZI</name>
<feature type="transmembrane region" description="Helical" evidence="6">
    <location>
        <begin position="208"/>
        <end position="227"/>
    </location>
</feature>
<evidence type="ECO:0000256" key="6">
    <source>
        <dbReference type="SAM" id="Phobius"/>
    </source>
</evidence>
<organism evidence="7 8">
    <name type="scientific">Coniochaeta pulveracea</name>
    <dbReference type="NCBI Taxonomy" id="177199"/>
    <lineage>
        <taxon>Eukaryota</taxon>
        <taxon>Fungi</taxon>
        <taxon>Dikarya</taxon>
        <taxon>Ascomycota</taxon>
        <taxon>Pezizomycotina</taxon>
        <taxon>Sordariomycetes</taxon>
        <taxon>Sordariomycetidae</taxon>
        <taxon>Coniochaetales</taxon>
        <taxon>Coniochaetaceae</taxon>
        <taxon>Coniochaeta</taxon>
    </lineage>
</organism>
<comment type="caution">
    <text evidence="7">The sequence shown here is derived from an EMBL/GenBank/DDBJ whole genome shotgun (WGS) entry which is preliminary data.</text>
</comment>
<keyword evidence="8" id="KW-1185">Reference proteome</keyword>
<feature type="region of interest" description="Disordered" evidence="5">
    <location>
        <begin position="422"/>
        <end position="470"/>
    </location>
</feature>
<keyword evidence="4 6" id="KW-0472">Membrane</keyword>
<dbReference type="GO" id="GO:0012505">
    <property type="term" value="C:endomembrane system"/>
    <property type="evidence" value="ECO:0007669"/>
    <property type="project" value="UniProtKB-SubCell"/>
</dbReference>
<dbReference type="STRING" id="177199.A0A420YI05"/>
<dbReference type="PANTHER" id="PTHR28293">
    <property type="entry name" value="NUCLEAR RIM PROTEIN 1"/>
    <property type="match status" value="1"/>
</dbReference>
<evidence type="ECO:0000256" key="2">
    <source>
        <dbReference type="ARBA" id="ARBA00022692"/>
    </source>
</evidence>